<dbReference type="InterPro" id="IPR015890">
    <property type="entry name" value="Chorismate_C"/>
</dbReference>
<dbReference type="GO" id="GO:0000162">
    <property type="term" value="P:L-tryptophan biosynthetic process"/>
    <property type="evidence" value="ECO:0007669"/>
    <property type="project" value="TreeGrafter"/>
</dbReference>
<dbReference type="SUPFAM" id="SSF56322">
    <property type="entry name" value="ADC synthase"/>
    <property type="match status" value="1"/>
</dbReference>
<organism evidence="2 3">
    <name type="scientific">Pedobacter quisquiliarum</name>
    <dbReference type="NCBI Taxonomy" id="1834438"/>
    <lineage>
        <taxon>Bacteria</taxon>
        <taxon>Pseudomonadati</taxon>
        <taxon>Bacteroidota</taxon>
        <taxon>Sphingobacteriia</taxon>
        <taxon>Sphingobacteriales</taxon>
        <taxon>Sphingobacteriaceae</taxon>
        <taxon>Pedobacter</taxon>
    </lineage>
</organism>
<reference evidence="2" key="1">
    <citation type="journal article" date="2014" name="Int. J. Syst. Evol. Microbiol.">
        <title>Complete genome sequence of Corynebacterium casei LMG S-19264T (=DSM 44701T), isolated from a smear-ripened cheese.</title>
        <authorList>
            <consortium name="US DOE Joint Genome Institute (JGI-PGF)"/>
            <person name="Walter F."/>
            <person name="Albersmeier A."/>
            <person name="Kalinowski J."/>
            <person name="Ruckert C."/>
        </authorList>
    </citation>
    <scope>NUCLEOTIDE SEQUENCE</scope>
    <source>
        <strain evidence="2">CGMCC 1.15343</strain>
    </source>
</reference>
<dbReference type="Proteomes" id="UP000651668">
    <property type="component" value="Unassembled WGS sequence"/>
</dbReference>
<dbReference type="RefSeq" id="WP_188627182.1">
    <property type="nucleotide sequence ID" value="NZ_BMIL01000008.1"/>
</dbReference>
<dbReference type="GO" id="GO:0046820">
    <property type="term" value="F:4-amino-4-deoxychorismate synthase activity"/>
    <property type="evidence" value="ECO:0007669"/>
    <property type="project" value="TreeGrafter"/>
</dbReference>
<evidence type="ECO:0000313" key="2">
    <source>
        <dbReference type="EMBL" id="GGC69987.1"/>
    </source>
</evidence>
<keyword evidence="3" id="KW-1185">Reference proteome</keyword>
<accession>A0A916XFQ1</accession>
<dbReference type="PANTHER" id="PTHR11236:SF18">
    <property type="entry name" value="AMINODEOXYCHORISMATE SYNTHASE"/>
    <property type="match status" value="1"/>
</dbReference>
<dbReference type="GO" id="GO:0005737">
    <property type="term" value="C:cytoplasm"/>
    <property type="evidence" value="ECO:0007669"/>
    <property type="project" value="TreeGrafter"/>
</dbReference>
<dbReference type="GO" id="GO:0008153">
    <property type="term" value="P:4-aminobenzoate biosynthetic process"/>
    <property type="evidence" value="ECO:0007669"/>
    <property type="project" value="TreeGrafter"/>
</dbReference>
<protein>
    <submittedName>
        <fullName evidence="2">Para-aminobenzoate synthase</fullName>
    </submittedName>
</protein>
<dbReference type="AlphaFoldDB" id="A0A916XFQ1"/>
<gene>
    <name evidence="2" type="primary">pabB</name>
    <name evidence="2" type="ORF">GCM10011387_24280</name>
</gene>
<dbReference type="EMBL" id="BMIL01000008">
    <property type="protein sequence ID" value="GGC69987.1"/>
    <property type="molecule type" value="Genomic_DNA"/>
</dbReference>
<comment type="caution">
    <text evidence="2">The sequence shown here is derived from an EMBL/GenBank/DDBJ whole genome shotgun (WGS) entry which is preliminary data.</text>
</comment>
<dbReference type="InterPro" id="IPR019999">
    <property type="entry name" value="Anth_synth_I-like"/>
</dbReference>
<dbReference type="InterPro" id="IPR005801">
    <property type="entry name" value="ADC_synthase"/>
</dbReference>
<dbReference type="PRINTS" id="PR00095">
    <property type="entry name" value="ANTSNTHASEI"/>
</dbReference>
<evidence type="ECO:0000259" key="1">
    <source>
        <dbReference type="Pfam" id="PF00425"/>
    </source>
</evidence>
<sequence>MRLTADFKHKALHWADQFEYCCVLDSNSYPDPYGKYDLLIAAGATHMLYSDSEGAFENLKSFYAAHPGWLFGILGYDLKNGIEALQSGNPDQLGFPQLCFFQPEYLIVSENGVLRVEVGPANLLEEINTQNLQNNEQSASPEVNIQAMMDREIYIHKIQELKQHISRGDVYEITFCQEFFARQAWINPAETYARLNFNSPTPFAAYLKLKDKYLLCASPERFLRKKGQQLISQPIKGTAKRGKDAATDVVIKAQLAADLKEQTENVMIVDLVRNDLTRSATPASVKVEEQFGIYSFAQVHQMISTISCKLHPDVHFIDAIKNTFPMGSMTGAPKVSAMELIEEYEESTRGAYSGAMGYISPEGDFDFNVVIRSMLYASDKAYLSFQVGSAITAACVPEKEYEECMLKASAIIETIKGPQ</sequence>
<dbReference type="Gene3D" id="3.60.120.10">
    <property type="entry name" value="Anthranilate synthase"/>
    <property type="match status" value="1"/>
</dbReference>
<reference evidence="2" key="2">
    <citation type="submission" date="2020-09" db="EMBL/GenBank/DDBJ databases">
        <authorList>
            <person name="Sun Q."/>
            <person name="Zhou Y."/>
        </authorList>
    </citation>
    <scope>NUCLEOTIDE SEQUENCE</scope>
    <source>
        <strain evidence="2">CGMCC 1.15343</strain>
    </source>
</reference>
<name>A0A916XFQ1_9SPHI</name>
<dbReference type="Pfam" id="PF00425">
    <property type="entry name" value="Chorismate_bind"/>
    <property type="match status" value="1"/>
</dbReference>
<dbReference type="PANTHER" id="PTHR11236">
    <property type="entry name" value="AMINOBENZOATE/ANTHRANILATE SYNTHASE"/>
    <property type="match status" value="1"/>
</dbReference>
<proteinExistence type="predicted"/>
<evidence type="ECO:0000313" key="3">
    <source>
        <dbReference type="Proteomes" id="UP000651668"/>
    </source>
</evidence>
<feature type="domain" description="Chorismate-utilising enzyme C-terminal" evidence="1">
    <location>
        <begin position="151"/>
        <end position="407"/>
    </location>
</feature>